<accession>A0A921RYR5</accession>
<evidence type="ECO:0000256" key="1">
    <source>
        <dbReference type="SAM" id="MobiDB-lite"/>
    </source>
</evidence>
<comment type="caution">
    <text evidence="2">The sequence shown here is derived from an EMBL/GenBank/DDBJ whole genome shotgun (WGS) entry which is preliminary data.</text>
</comment>
<proteinExistence type="predicted"/>
<feature type="region of interest" description="Disordered" evidence="1">
    <location>
        <begin position="178"/>
        <end position="216"/>
    </location>
</feature>
<reference evidence="2" key="2">
    <citation type="submission" date="2020-10" db="EMBL/GenBank/DDBJ databases">
        <authorList>
            <person name="Cooper E.A."/>
            <person name="Brenton Z.W."/>
            <person name="Flinn B.S."/>
            <person name="Jenkins J."/>
            <person name="Shu S."/>
            <person name="Flowers D."/>
            <person name="Luo F."/>
            <person name="Wang Y."/>
            <person name="Xia P."/>
            <person name="Barry K."/>
            <person name="Daum C."/>
            <person name="Lipzen A."/>
            <person name="Yoshinaga Y."/>
            <person name="Schmutz J."/>
            <person name="Saski C."/>
            <person name="Vermerris W."/>
            <person name="Kresovich S."/>
        </authorList>
    </citation>
    <scope>NUCLEOTIDE SEQUENCE</scope>
</reference>
<name>A0A921RYR5_SORBI</name>
<dbReference type="AlphaFoldDB" id="A0A921RYR5"/>
<sequence length="216" mass="23038">MIHCSAVDVVSVPAVRNSEQRLEISSSVSARSPSSGSLMSSSVSTYECSNVVVVVVSSSGATAAPPWFLTSCCLRTRRASINGTKSSFCRCRAASPSWRRSRKRILVSAGQNASTLVFLATNMSQPYCADSMARTAGSSSRSPKHMSTRRQNMAYRNVSITGGGACSLAWASSASRRSFSASTRRPHARAGANSFTRDGCSVSATRLRRRSRHTGP</sequence>
<dbReference type="Proteomes" id="UP000807115">
    <property type="component" value="Chromosome 1"/>
</dbReference>
<evidence type="ECO:0000313" key="2">
    <source>
        <dbReference type="EMBL" id="KAG0548888.1"/>
    </source>
</evidence>
<feature type="compositionally biased region" description="Basic residues" evidence="1">
    <location>
        <begin position="206"/>
        <end position="216"/>
    </location>
</feature>
<dbReference type="EMBL" id="CM027680">
    <property type="protein sequence ID" value="KAG0548888.1"/>
    <property type="molecule type" value="Genomic_DNA"/>
</dbReference>
<gene>
    <name evidence="2" type="ORF">BDA96_01G206400</name>
</gene>
<organism evidence="2 3">
    <name type="scientific">Sorghum bicolor</name>
    <name type="common">Sorghum</name>
    <name type="synonym">Sorghum vulgare</name>
    <dbReference type="NCBI Taxonomy" id="4558"/>
    <lineage>
        <taxon>Eukaryota</taxon>
        <taxon>Viridiplantae</taxon>
        <taxon>Streptophyta</taxon>
        <taxon>Embryophyta</taxon>
        <taxon>Tracheophyta</taxon>
        <taxon>Spermatophyta</taxon>
        <taxon>Magnoliopsida</taxon>
        <taxon>Liliopsida</taxon>
        <taxon>Poales</taxon>
        <taxon>Poaceae</taxon>
        <taxon>PACMAD clade</taxon>
        <taxon>Panicoideae</taxon>
        <taxon>Andropogonodae</taxon>
        <taxon>Andropogoneae</taxon>
        <taxon>Sorghinae</taxon>
        <taxon>Sorghum</taxon>
    </lineage>
</organism>
<evidence type="ECO:0000313" key="3">
    <source>
        <dbReference type="Proteomes" id="UP000807115"/>
    </source>
</evidence>
<reference evidence="2" key="1">
    <citation type="journal article" date="2019" name="BMC Genomics">
        <title>A new reference genome for Sorghum bicolor reveals high levels of sequence similarity between sweet and grain genotypes: implications for the genetics of sugar metabolism.</title>
        <authorList>
            <person name="Cooper E.A."/>
            <person name="Brenton Z.W."/>
            <person name="Flinn B.S."/>
            <person name="Jenkins J."/>
            <person name="Shu S."/>
            <person name="Flowers D."/>
            <person name="Luo F."/>
            <person name="Wang Y."/>
            <person name="Xia P."/>
            <person name="Barry K."/>
            <person name="Daum C."/>
            <person name="Lipzen A."/>
            <person name="Yoshinaga Y."/>
            <person name="Schmutz J."/>
            <person name="Saski C."/>
            <person name="Vermerris W."/>
            <person name="Kresovich S."/>
        </authorList>
    </citation>
    <scope>NUCLEOTIDE SEQUENCE</scope>
</reference>
<protein>
    <submittedName>
        <fullName evidence="2">Uncharacterized protein</fullName>
    </submittedName>
</protein>